<comment type="catalytic activity">
    <reaction evidence="1">
        <text>D-mannose 6-phosphate = D-fructose 6-phosphate</text>
        <dbReference type="Rhea" id="RHEA:12356"/>
        <dbReference type="ChEBI" id="CHEBI:58735"/>
        <dbReference type="ChEBI" id="CHEBI:61527"/>
        <dbReference type="EC" id="5.3.1.8"/>
    </reaction>
</comment>
<organism evidence="13 14">
    <name type="scientific">Ruminococcus albus 8</name>
    <dbReference type="NCBI Taxonomy" id="246199"/>
    <lineage>
        <taxon>Bacteria</taxon>
        <taxon>Bacillati</taxon>
        <taxon>Bacillota</taxon>
        <taxon>Clostridia</taxon>
        <taxon>Eubacteriales</taxon>
        <taxon>Oscillospiraceae</taxon>
        <taxon>Ruminococcus</taxon>
    </lineage>
</organism>
<dbReference type="Pfam" id="PF20511">
    <property type="entry name" value="PMI_typeI_cat"/>
    <property type="match status" value="1"/>
</dbReference>
<dbReference type="InterPro" id="IPR051804">
    <property type="entry name" value="Carb_Metab_Reg_Kinase/Isom"/>
</dbReference>
<reference evidence="13 14" key="1">
    <citation type="submission" date="2011-02" db="EMBL/GenBank/DDBJ databases">
        <authorList>
            <person name="Nelson K.E."/>
            <person name="Sutton G."/>
            <person name="Torralba M."/>
            <person name="Durkin S."/>
            <person name="Harkins D."/>
            <person name="Montgomery R."/>
            <person name="Ziemer C."/>
            <person name="Klaassens E."/>
            <person name="Ocuiv P."/>
            <person name="Morrison M."/>
        </authorList>
    </citation>
    <scope>NUCLEOTIDE SEQUENCE [LARGE SCALE GENOMIC DNA]</scope>
    <source>
        <strain evidence="13 14">8</strain>
    </source>
</reference>
<evidence type="ECO:0000256" key="1">
    <source>
        <dbReference type="ARBA" id="ARBA00000757"/>
    </source>
</evidence>
<feature type="binding site" evidence="9">
    <location>
        <position position="126"/>
    </location>
    <ligand>
        <name>Zn(2+)</name>
        <dbReference type="ChEBI" id="CHEBI:29105"/>
    </ligand>
</feature>
<evidence type="ECO:0000259" key="11">
    <source>
        <dbReference type="Pfam" id="PF20511"/>
    </source>
</evidence>
<dbReference type="AlphaFoldDB" id="E9SHB5"/>
<protein>
    <recommendedName>
        <fullName evidence="3">mannose-6-phosphate isomerase</fullName>
        <ecNumber evidence="3">5.3.1.8</ecNumber>
    </recommendedName>
    <alternativeName>
        <fullName evidence="7">Phosphohexomutase</fullName>
    </alternativeName>
    <alternativeName>
        <fullName evidence="8">Phosphomannose isomerase</fullName>
    </alternativeName>
</protein>
<evidence type="ECO:0000259" key="12">
    <source>
        <dbReference type="Pfam" id="PF21621"/>
    </source>
</evidence>
<feature type="binding site" evidence="9">
    <location>
        <position position="201"/>
    </location>
    <ligand>
        <name>Zn(2+)</name>
        <dbReference type="ChEBI" id="CHEBI:29105"/>
    </ligand>
</feature>
<evidence type="ECO:0000256" key="3">
    <source>
        <dbReference type="ARBA" id="ARBA00011956"/>
    </source>
</evidence>
<feature type="binding site" evidence="9">
    <location>
        <position position="143"/>
    </location>
    <ligand>
        <name>Zn(2+)</name>
        <dbReference type="ChEBI" id="CHEBI:29105"/>
    </ligand>
</feature>
<proteinExistence type="inferred from homology"/>
<dbReference type="Gene3D" id="2.60.120.10">
    <property type="entry name" value="Jelly Rolls"/>
    <property type="match status" value="2"/>
</dbReference>
<keyword evidence="4 9" id="KW-0479">Metal-binding</keyword>
<comment type="cofactor">
    <cofactor evidence="9">
        <name>Zn(2+)</name>
        <dbReference type="ChEBI" id="CHEBI:29105"/>
    </cofactor>
    <text evidence="9">Binds 1 zinc ion per subunit.</text>
</comment>
<dbReference type="STRING" id="246199.CUS_7643"/>
<evidence type="ECO:0000256" key="4">
    <source>
        <dbReference type="ARBA" id="ARBA00022723"/>
    </source>
</evidence>
<sequence>MGFVTGFCLDFKADCYSFARNGKGVNRMAIFKLKPAFKDYLWGGTRLRDEYGKDCDYDKVAESWELSCHKDGASVVADGEFAGLTLEQYIEKAGRKVLGKNCERFENFPILIKLIDAKDNLSVQVHPDNDYAMRVEGEYGKTEMWYVVDCDEGAELLYGFKHEISKEEFAQRIADNTLLEVTNNVPVHKGDVFFIKSGTLHAIGKGILIAEIQQNSNTTYRIYDYGRVGKDGKPRELHVDKAKDVTKLAPAEQYPDTPVVSEDGAEKKLMAKCEYFTTYRVDVAEKAEFTADESSFVSLLVLEGEPVVKADGEVTAKKGDSIFISAGTGRFTVEGKCRFVLTRIDEV</sequence>
<accession>E9SHB5</accession>
<dbReference type="InterPro" id="IPR014628">
    <property type="entry name" value="Man6P_isomerase_Firm_short"/>
</dbReference>
<dbReference type="Proteomes" id="UP000004259">
    <property type="component" value="Unassembled WGS sequence"/>
</dbReference>
<keyword evidence="14" id="KW-1185">Reference proteome</keyword>
<evidence type="ECO:0000256" key="10">
    <source>
        <dbReference type="PIRSR" id="PIRSR036894-2"/>
    </source>
</evidence>
<dbReference type="PANTHER" id="PTHR42742">
    <property type="entry name" value="TRANSCRIPTIONAL REPRESSOR MPRA"/>
    <property type="match status" value="1"/>
</dbReference>
<name>E9SHB5_RUMAL</name>
<evidence type="ECO:0000256" key="6">
    <source>
        <dbReference type="ARBA" id="ARBA00023235"/>
    </source>
</evidence>
<gene>
    <name evidence="13" type="primary">manA</name>
    <name evidence="13" type="ORF">CUS_7643</name>
</gene>
<dbReference type="GO" id="GO:0005975">
    <property type="term" value="P:carbohydrate metabolic process"/>
    <property type="evidence" value="ECO:0007669"/>
    <property type="project" value="InterPro"/>
</dbReference>
<dbReference type="EMBL" id="ADKM02000130">
    <property type="protein sequence ID" value="EGC01378.1"/>
    <property type="molecule type" value="Genomic_DNA"/>
</dbReference>
<dbReference type="PIRSF" id="PIRSF036894">
    <property type="entry name" value="PMI_Firm_short"/>
    <property type="match status" value="1"/>
</dbReference>
<dbReference type="InterPro" id="IPR011051">
    <property type="entry name" value="RmlC_Cupin_sf"/>
</dbReference>
<evidence type="ECO:0000313" key="14">
    <source>
        <dbReference type="Proteomes" id="UP000004259"/>
    </source>
</evidence>
<dbReference type="PANTHER" id="PTHR42742:SF3">
    <property type="entry name" value="FRUCTOKINASE"/>
    <property type="match status" value="1"/>
</dbReference>
<feature type="active site" evidence="10">
    <location>
        <position position="221"/>
    </location>
</feature>
<feature type="domain" description="Mannose-6-phosphate isomerase cupin" evidence="12">
    <location>
        <begin position="267"/>
        <end position="341"/>
    </location>
</feature>
<dbReference type="EC" id="5.3.1.8" evidence="3"/>
<evidence type="ECO:0000313" key="13">
    <source>
        <dbReference type="EMBL" id="EGC01378.1"/>
    </source>
</evidence>
<dbReference type="Pfam" id="PF21621">
    <property type="entry name" value="MPI_cupin_dom"/>
    <property type="match status" value="1"/>
</dbReference>
<dbReference type="InterPro" id="IPR049071">
    <property type="entry name" value="MPI_cupin_dom"/>
</dbReference>
<dbReference type="InterPro" id="IPR001250">
    <property type="entry name" value="Man6P_Isoase-1"/>
</dbReference>
<keyword evidence="5 9" id="KW-0862">Zinc</keyword>
<dbReference type="NCBIfam" id="TIGR00218">
    <property type="entry name" value="manA"/>
    <property type="match status" value="1"/>
</dbReference>
<evidence type="ECO:0000256" key="7">
    <source>
        <dbReference type="ARBA" id="ARBA00029741"/>
    </source>
</evidence>
<evidence type="ECO:0000256" key="9">
    <source>
        <dbReference type="PIRSR" id="PIRSR036894-1"/>
    </source>
</evidence>
<feature type="domain" description="Phosphomannose isomerase type I catalytic" evidence="11">
    <location>
        <begin position="30"/>
        <end position="133"/>
    </location>
</feature>
<evidence type="ECO:0000256" key="2">
    <source>
        <dbReference type="ARBA" id="ARBA00010772"/>
    </source>
</evidence>
<dbReference type="InterPro" id="IPR046457">
    <property type="entry name" value="PMI_typeI_cat"/>
</dbReference>
<comment type="similarity">
    <text evidence="2">Belongs to the mannose-6-phosphate isomerase type 1 family.</text>
</comment>
<evidence type="ECO:0000256" key="5">
    <source>
        <dbReference type="ARBA" id="ARBA00022833"/>
    </source>
</evidence>
<keyword evidence="6 13" id="KW-0413">Isomerase</keyword>
<dbReference type="GO" id="GO:0004476">
    <property type="term" value="F:mannose-6-phosphate isomerase activity"/>
    <property type="evidence" value="ECO:0007669"/>
    <property type="project" value="UniProtKB-EC"/>
</dbReference>
<comment type="caution">
    <text evidence="13">The sequence shown here is derived from an EMBL/GenBank/DDBJ whole genome shotgun (WGS) entry which is preliminary data.</text>
</comment>
<dbReference type="CDD" id="cd07010">
    <property type="entry name" value="cupin_PMI_type_I_N_bac"/>
    <property type="match status" value="1"/>
</dbReference>
<dbReference type="InterPro" id="IPR014710">
    <property type="entry name" value="RmlC-like_jellyroll"/>
</dbReference>
<dbReference type="GO" id="GO:0008270">
    <property type="term" value="F:zinc ion binding"/>
    <property type="evidence" value="ECO:0007669"/>
    <property type="project" value="InterPro"/>
</dbReference>
<evidence type="ECO:0000256" key="8">
    <source>
        <dbReference type="ARBA" id="ARBA00030762"/>
    </source>
</evidence>
<dbReference type="SUPFAM" id="SSF51182">
    <property type="entry name" value="RmlC-like cupins"/>
    <property type="match status" value="1"/>
</dbReference>
<dbReference type="eggNOG" id="COG1482">
    <property type="taxonomic scope" value="Bacteria"/>
</dbReference>